<dbReference type="PANTHER" id="PTHR47160:SF10">
    <property type="entry name" value="MULE TRANSPOSASE DOMAIN-CONTAINING PROTEIN"/>
    <property type="match status" value="1"/>
</dbReference>
<gene>
    <name evidence="1" type="ORF">RN001_006650</name>
</gene>
<reference evidence="2" key="1">
    <citation type="submission" date="2023-01" db="EMBL/GenBank/DDBJ databases">
        <title>Key to firefly adult light organ development and bioluminescence: homeobox transcription factors regulate luciferase expression and transportation to peroxisome.</title>
        <authorList>
            <person name="Fu X."/>
        </authorList>
    </citation>
    <scope>NUCLEOTIDE SEQUENCE [LARGE SCALE GENOMIC DNA]</scope>
</reference>
<evidence type="ECO:0000313" key="1">
    <source>
        <dbReference type="EMBL" id="KAK4883331.1"/>
    </source>
</evidence>
<dbReference type="EMBL" id="JARPUR010000002">
    <property type="protein sequence ID" value="KAK4883331.1"/>
    <property type="molecule type" value="Genomic_DNA"/>
</dbReference>
<proteinExistence type="predicted"/>
<protein>
    <recommendedName>
        <fullName evidence="3">MULE transposase domain-containing protein</fullName>
    </recommendedName>
</protein>
<accession>A0AAN7PIV0</accession>
<dbReference type="Proteomes" id="UP001353858">
    <property type="component" value="Unassembled WGS sequence"/>
</dbReference>
<dbReference type="AlphaFoldDB" id="A0AAN7PIV0"/>
<evidence type="ECO:0008006" key="3">
    <source>
        <dbReference type="Google" id="ProtNLM"/>
    </source>
</evidence>
<name>A0AAN7PIV0_9COLE</name>
<keyword evidence="2" id="KW-1185">Reference proteome</keyword>
<dbReference type="Gene3D" id="2.20.25.240">
    <property type="match status" value="1"/>
</dbReference>
<organism evidence="1 2">
    <name type="scientific">Aquatica leii</name>
    <dbReference type="NCBI Taxonomy" id="1421715"/>
    <lineage>
        <taxon>Eukaryota</taxon>
        <taxon>Metazoa</taxon>
        <taxon>Ecdysozoa</taxon>
        <taxon>Arthropoda</taxon>
        <taxon>Hexapoda</taxon>
        <taxon>Insecta</taxon>
        <taxon>Pterygota</taxon>
        <taxon>Neoptera</taxon>
        <taxon>Endopterygota</taxon>
        <taxon>Coleoptera</taxon>
        <taxon>Polyphaga</taxon>
        <taxon>Elateriformia</taxon>
        <taxon>Elateroidea</taxon>
        <taxon>Lampyridae</taxon>
        <taxon>Luciolinae</taxon>
        <taxon>Aquatica</taxon>
    </lineage>
</organism>
<sequence>MSFVTSNRGAQKFIDDNHFVYVFSKKSGNEEDSIWVFEKRGQCKGRIWTIDNIVTPHNHASEATRVPVLNILSRVNERAHDTEETPQQILATNFQNVHGNIIAKLPRQDAIKRTIRRQRNEQGLPELPTDLEYLNISPQYQIINVEGVDQQFLKYDSHDTYDNLNMLNRSDSWYGNGTFCVAPNLFFQLYTIHVEQYGTVIPAIYALLPYKTKETYQKLLQELKNLIPGLFPTRILLGFKAATMGAFSEKFEGIVVSGCFLHYAKMYGEEYKTDADFALNLRLLSAIAFVPVESIVDASERLCDKNILPPEAQPVVDYFENTWIRRPHRRQHRRAPQFSHQMWNWFDGVQQGLPKTNNSIKGWHRGFETQIGADYPNIWKFIEAIQREQSLNALQIEQYISGQEGPPMRKKYRDCAMRIAHLVDNYYNIMNNIYIFIYEA</sequence>
<dbReference type="PANTHER" id="PTHR47160">
    <property type="entry name" value="PUTATIVE-RELATED"/>
    <property type="match status" value="1"/>
</dbReference>
<evidence type="ECO:0000313" key="2">
    <source>
        <dbReference type="Proteomes" id="UP001353858"/>
    </source>
</evidence>
<comment type="caution">
    <text evidence="1">The sequence shown here is derived from an EMBL/GenBank/DDBJ whole genome shotgun (WGS) entry which is preliminary data.</text>
</comment>